<feature type="region of interest" description="Disordered" evidence="1">
    <location>
        <begin position="1"/>
        <end position="22"/>
    </location>
</feature>
<dbReference type="AlphaFoldDB" id="A0A0A9BK50"/>
<reference evidence="2" key="1">
    <citation type="submission" date="2014-09" db="EMBL/GenBank/DDBJ databases">
        <authorList>
            <person name="Magalhaes I.L.F."/>
            <person name="Oliveira U."/>
            <person name="Santos F.R."/>
            <person name="Vidigal T.H.D.A."/>
            <person name="Brescovit A.D."/>
            <person name="Santos A.J."/>
        </authorList>
    </citation>
    <scope>NUCLEOTIDE SEQUENCE</scope>
    <source>
        <tissue evidence="2">Shoot tissue taken approximately 20 cm above the soil surface</tissue>
    </source>
</reference>
<evidence type="ECO:0000313" key="2">
    <source>
        <dbReference type="EMBL" id="JAD59617.1"/>
    </source>
</evidence>
<reference evidence="2" key="2">
    <citation type="journal article" date="2015" name="Data Brief">
        <title>Shoot transcriptome of the giant reed, Arundo donax.</title>
        <authorList>
            <person name="Barrero R.A."/>
            <person name="Guerrero F.D."/>
            <person name="Moolhuijzen P."/>
            <person name="Goolsby J.A."/>
            <person name="Tidwell J."/>
            <person name="Bellgard S.E."/>
            <person name="Bellgard M.I."/>
        </authorList>
    </citation>
    <scope>NUCLEOTIDE SEQUENCE</scope>
    <source>
        <tissue evidence="2">Shoot tissue taken approximately 20 cm above the soil surface</tissue>
    </source>
</reference>
<feature type="compositionally biased region" description="Polar residues" evidence="1">
    <location>
        <begin position="11"/>
        <end position="22"/>
    </location>
</feature>
<evidence type="ECO:0000256" key="1">
    <source>
        <dbReference type="SAM" id="MobiDB-lite"/>
    </source>
</evidence>
<name>A0A0A9BK50_ARUDO</name>
<feature type="compositionally biased region" description="Basic residues" evidence="1">
    <location>
        <begin position="1"/>
        <end position="10"/>
    </location>
</feature>
<organism evidence="2">
    <name type="scientific">Arundo donax</name>
    <name type="common">Giant reed</name>
    <name type="synonym">Donax arundinaceus</name>
    <dbReference type="NCBI Taxonomy" id="35708"/>
    <lineage>
        <taxon>Eukaryota</taxon>
        <taxon>Viridiplantae</taxon>
        <taxon>Streptophyta</taxon>
        <taxon>Embryophyta</taxon>
        <taxon>Tracheophyta</taxon>
        <taxon>Spermatophyta</taxon>
        <taxon>Magnoliopsida</taxon>
        <taxon>Liliopsida</taxon>
        <taxon>Poales</taxon>
        <taxon>Poaceae</taxon>
        <taxon>PACMAD clade</taxon>
        <taxon>Arundinoideae</taxon>
        <taxon>Arundineae</taxon>
        <taxon>Arundo</taxon>
    </lineage>
</organism>
<proteinExistence type="predicted"/>
<sequence>MNSKKKHHSPKNQFDVSNSSQTVSKLLQRNPENIPNIFIVIDIPNEISLKLCPNLIKCYIGSNILIHFYIVNNS</sequence>
<accession>A0A0A9BK50</accession>
<dbReference type="EMBL" id="GBRH01238278">
    <property type="protein sequence ID" value="JAD59617.1"/>
    <property type="molecule type" value="Transcribed_RNA"/>
</dbReference>
<protein>
    <submittedName>
        <fullName evidence="2">Uncharacterized protein</fullName>
    </submittedName>
</protein>